<reference evidence="1 2" key="1">
    <citation type="journal article" date="2018" name="Sci. Rep.">
        <title>Genomic signatures of local adaptation to the degree of environmental predictability in rotifers.</title>
        <authorList>
            <person name="Franch-Gras L."/>
            <person name="Hahn C."/>
            <person name="Garcia-Roger E.M."/>
            <person name="Carmona M.J."/>
            <person name="Serra M."/>
            <person name="Gomez A."/>
        </authorList>
    </citation>
    <scope>NUCLEOTIDE SEQUENCE [LARGE SCALE GENOMIC DNA]</scope>
    <source>
        <strain evidence="1">HYR1</strain>
    </source>
</reference>
<comment type="caution">
    <text evidence="1">The sequence shown here is derived from an EMBL/GenBank/DDBJ whole genome shotgun (WGS) entry which is preliminary data.</text>
</comment>
<dbReference type="Proteomes" id="UP000276133">
    <property type="component" value="Unassembled WGS sequence"/>
</dbReference>
<name>A0A3M7QNS7_BRAPC</name>
<protein>
    <submittedName>
        <fullName evidence="1">Uncharacterized protein</fullName>
    </submittedName>
</protein>
<organism evidence="1 2">
    <name type="scientific">Brachionus plicatilis</name>
    <name type="common">Marine rotifer</name>
    <name type="synonym">Brachionus muelleri</name>
    <dbReference type="NCBI Taxonomy" id="10195"/>
    <lineage>
        <taxon>Eukaryota</taxon>
        <taxon>Metazoa</taxon>
        <taxon>Spiralia</taxon>
        <taxon>Gnathifera</taxon>
        <taxon>Rotifera</taxon>
        <taxon>Eurotatoria</taxon>
        <taxon>Monogononta</taxon>
        <taxon>Pseudotrocha</taxon>
        <taxon>Ploima</taxon>
        <taxon>Brachionidae</taxon>
        <taxon>Brachionus</taxon>
    </lineage>
</organism>
<accession>A0A3M7QNS7</accession>
<keyword evidence="2" id="KW-1185">Reference proteome</keyword>
<sequence>LSLSFLYLEKTTEHDFSTDIFIFHLISHCSSSLRLSAVRRCFLNPDCSWIRTNWIIKIRLVIVSKEIRVYLSVEAYNSDLLTASFLEVSSYFPTFFDQNNNVRWKTRFVDFLRKIWIILCEAEIIFSLVYCEGT</sequence>
<dbReference type="EMBL" id="REGN01005554">
    <property type="protein sequence ID" value="RNA12943.1"/>
    <property type="molecule type" value="Genomic_DNA"/>
</dbReference>
<dbReference type="AlphaFoldDB" id="A0A3M7QNS7"/>
<evidence type="ECO:0000313" key="1">
    <source>
        <dbReference type="EMBL" id="RNA12943.1"/>
    </source>
</evidence>
<gene>
    <name evidence="1" type="ORF">BpHYR1_042303</name>
</gene>
<proteinExistence type="predicted"/>
<evidence type="ECO:0000313" key="2">
    <source>
        <dbReference type="Proteomes" id="UP000276133"/>
    </source>
</evidence>
<feature type="non-terminal residue" evidence="1">
    <location>
        <position position="134"/>
    </location>
</feature>
<feature type="non-terminal residue" evidence="1">
    <location>
        <position position="1"/>
    </location>
</feature>